<protein>
    <submittedName>
        <fullName evidence="2">Putative membrane protein DUF2306</fullName>
    </submittedName>
</protein>
<dbReference type="InterPro" id="IPR018750">
    <property type="entry name" value="DUF2306_membrane"/>
</dbReference>
<evidence type="ECO:0000256" key="1">
    <source>
        <dbReference type="SAM" id="Phobius"/>
    </source>
</evidence>
<dbReference type="EMBL" id="PYGJ01000003">
    <property type="protein sequence ID" value="PSL20392.1"/>
    <property type="molecule type" value="Genomic_DNA"/>
</dbReference>
<accession>A0A2P8FF96</accession>
<dbReference type="RefSeq" id="WP_106607635.1">
    <property type="nucleotide sequence ID" value="NZ_PYGJ01000003.1"/>
</dbReference>
<comment type="caution">
    <text evidence="2">The sequence shown here is derived from an EMBL/GenBank/DDBJ whole genome shotgun (WGS) entry which is preliminary data.</text>
</comment>
<dbReference type="Proteomes" id="UP000240418">
    <property type="component" value="Unassembled WGS sequence"/>
</dbReference>
<name>A0A2P8FF96_9RHOB</name>
<feature type="transmembrane region" description="Helical" evidence="1">
    <location>
        <begin position="48"/>
        <end position="66"/>
    </location>
</feature>
<dbReference type="AlphaFoldDB" id="A0A2P8FF96"/>
<gene>
    <name evidence="2" type="ORF">CLV88_10333</name>
</gene>
<evidence type="ECO:0000313" key="3">
    <source>
        <dbReference type="Proteomes" id="UP000240418"/>
    </source>
</evidence>
<proteinExistence type="predicted"/>
<feature type="transmembrane region" description="Helical" evidence="1">
    <location>
        <begin position="9"/>
        <end position="28"/>
    </location>
</feature>
<organism evidence="2 3">
    <name type="scientific">Shimia abyssi</name>
    <dbReference type="NCBI Taxonomy" id="1662395"/>
    <lineage>
        <taxon>Bacteria</taxon>
        <taxon>Pseudomonadati</taxon>
        <taxon>Pseudomonadota</taxon>
        <taxon>Alphaproteobacteria</taxon>
        <taxon>Rhodobacterales</taxon>
        <taxon>Roseobacteraceae</taxon>
    </lineage>
</organism>
<keyword evidence="3" id="KW-1185">Reference proteome</keyword>
<keyword evidence="1" id="KW-0472">Membrane</keyword>
<keyword evidence="1" id="KW-0812">Transmembrane</keyword>
<keyword evidence="1" id="KW-1133">Transmembrane helix</keyword>
<evidence type="ECO:0000313" key="2">
    <source>
        <dbReference type="EMBL" id="PSL20392.1"/>
    </source>
</evidence>
<feature type="transmembrane region" description="Helical" evidence="1">
    <location>
        <begin position="177"/>
        <end position="194"/>
    </location>
</feature>
<dbReference type="Pfam" id="PF10067">
    <property type="entry name" value="DUF2306"/>
    <property type="match status" value="1"/>
</dbReference>
<feature type="transmembrane region" description="Helical" evidence="1">
    <location>
        <begin position="86"/>
        <end position="104"/>
    </location>
</feature>
<dbReference type="OrthoDB" id="8759010at2"/>
<feature type="transmembrane region" description="Helical" evidence="1">
    <location>
        <begin position="144"/>
        <end position="171"/>
    </location>
</feature>
<feature type="transmembrane region" description="Helical" evidence="1">
    <location>
        <begin position="110"/>
        <end position="132"/>
    </location>
</feature>
<reference evidence="2 3" key="1">
    <citation type="submission" date="2018-03" db="EMBL/GenBank/DDBJ databases">
        <title>Genomic Encyclopedia of Archaeal and Bacterial Type Strains, Phase II (KMG-II): from individual species to whole genera.</title>
        <authorList>
            <person name="Goeker M."/>
        </authorList>
    </citation>
    <scope>NUCLEOTIDE SEQUENCE [LARGE SCALE GENOMIC DNA]</scope>
    <source>
        <strain evidence="2 3">DSM 100673</strain>
    </source>
</reference>
<sequence>MAAIAWRIWIWVFWVLSVSVALVSLRFMPLGVAESMTFMLHHALEREVAFYAHVTLAPLALLLSPFQFSARLRSARPGLHRWMGRFYVVSILLSGLAGLKLALNSDAGPVAAWGFGLLAVIWIGVTAYAVALAMRGEIAHHRLWMIRSAALTWAAVTLRLELPILTAMLGFETGYPLVAWTCWVPNLLIAEWLVRRRAMPAAQVA</sequence>